<evidence type="ECO:0000256" key="1">
    <source>
        <dbReference type="ARBA" id="ARBA00022614"/>
    </source>
</evidence>
<evidence type="ECO:0000313" key="4">
    <source>
        <dbReference type="Proteomes" id="UP000824469"/>
    </source>
</evidence>
<reference evidence="3 4" key="1">
    <citation type="journal article" date="2021" name="Nat. Plants">
        <title>The Taxus genome provides insights into paclitaxel biosynthesis.</title>
        <authorList>
            <person name="Xiong X."/>
            <person name="Gou J."/>
            <person name="Liao Q."/>
            <person name="Li Y."/>
            <person name="Zhou Q."/>
            <person name="Bi G."/>
            <person name="Li C."/>
            <person name="Du R."/>
            <person name="Wang X."/>
            <person name="Sun T."/>
            <person name="Guo L."/>
            <person name="Liang H."/>
            <person name="Lu P."/>
            <person name="Wu Y."/>
            <person name="Zhang Z."/>
            <person name="Ro D.K."/>
            <person name="Shang Y."/>
            <person name="Huang S."/>
            <person name="Yan J."/>
        </authorList>
    </citation>
    <scope>NUCLEOTIDE SEQUENCE [LARGE SCALE GENOMIC DNA]</scope>
    <source>
        <strain evidence="3">Ta-2019</strain>
    </source>
</reference>
<proteinExistence type="predicted"/>
<dbReference type="InterPro" id="IPR000157">
    <property type="entry name" value="TIR_dom"/>
</dbReference>
<dbReference type="InterPro" id="IPR058192">
    <property type="entry name" value="WHD_ROQ1-like"/>
</dbReference>
<dbReference type="Pfam" id="PF01582">
    <property type="entry name" value="TIR"/>
    <property type="match status" value="1"/>
</dbReference>
<comment type="caution">
    <text evidence="3">The sequence shown here is derived from an EMBL/GenBank/DDBJ whole genome shotgun (WGS) entry which is preliminary data.</text>
</comment>
<dbReference type="InterPro" id="IPR035897">
    <property type="entry name" value="Toll_tir_struct_dom_sf"/>
</dbReference>
<dbReference type="Gene3D" id="3.40.50.300">
    <property type="entry name" value="P-loop containing nucleotide triphosphate hydrolases"/>
    <property type="match status" value="1"/>
</dbReference>
<organism evidence="3 4">
    <name type="scientific">Taxus chinensis</name>
    <name type="common">Chinese yew</name>
    <name type="synonym">Taxus wallichiana var. chinensis</name>
    <dbReference type="NCBI Taxonomy" id="29808"/>
    <lineage>
        <taxon>Eukaryota</taxon>
        <taxon>Viridiplantae</taxon>
        <taxon>Streptophyta</taxon>
        <taxon>Embryophyta</taxon>
        <taxon>Tracheophyta</taxon>
        <taxon>Spermatophyta</taxon>
        <taxon>Pinopsida</taxon>
        <taxon>Pinidae</taxon>
        <taxon>Conifers II</taxon>
        <taxon>Cupressales</taxon>
        <taxon>Taxaceae</taxon>
        <taxon>Taxus</taxon>
    </lineage>
</organism>
<dbReference type="InterPro" id="IPR027417">
    <property type="entry name" value="P-loop_NTPase"/>
</dbReference>
<sequence>MEEQNRLDPSIRPYHVFINHRGPDVKNSLASTIYYSLRGKGLHVFFDTEEFQPGQGLEPTITNAIRTSLVHIAIVSPRYAESPWCLDELRQMLKSGARIFPVFYNVPPNDLLRLQNGKGIFANSFEELKSKKNNNNKCRYDSETLLQWRKALEEVSNISGLELDSSKFNGGQGKLVNTLVAHVMAHVTKERKKPLKALDDAFEDFIYFLSESRNECDSVRIVGMVGVTGSGKTTLAEEFYHRRLGYFDRCSFLLDVRKASERNGLQALQSQLLKDLTGHEEKICNISKGKEMLEDGVNCLSRHTSCKFLIVIDDVDNPDQLDALLLEDCLLGSGSWVIVTCRDKSILKLSKISLHYKMKPLVRDDARELLCREAFHQVEPIPGFDNVVETALSKCGGLPLYLKLLGRHLHLYANNREESWEQELDMVSDIGDICKITYNALEEEEKQIFLDIACFFQGMEKKSAIRIWDGLGWRGARALLKLENMCLVEINEKNRMKMEEFHSNLGREIADQQLITSPDLPCRVWRANEVTDFFEGRLPVPEHIKNRGFTEGTRSNHRQFGRKRLRTYTVSSVTIELFHVNGDLPDDILSDRLRDLVWFRWINCPRTSIPLPEMSNLRVLDLVNGNFTTLCDSTSQ</sequence>
<dbReference type="Gene3D" id="3.40.50.10140">
    <property type="entry name" value="Toll/interleukin-1 receptor homology (TIR) domain"/>
    <property type="match status" value="1"/>
</dbReference>
<accession>A0AA38BRI7</accession>
<dbReference type="SUPFAM" id="SSF52200">
    <property type="entry name" value="Toll/Interleukin receptor TIR domain"/>
    <property type="match status" value="1"/>
</dbReference>
<dbReference type="SUPFAM" id="SSF52540">
    <property type="entry name" value="P-loop containing nucleoside triphosphate hydrolases"/>
    <property type="match status" value="1"/>
</dbReference>
<dbReference type="Pfam" id="PF23282">
    <property type="entry name" value="WHD_ROQ1"/>
    <property type="match status" value="1"/>
</dbReference>
<dbReference type="GO" id="GO:0007165">
    <property type="term" value="P:signal transduction"/>
    <property type="evidence" value="ECO:0007669"/>
    <property type="project" value="InterPro"/>
</dbReference>
<dbReference type="PROSITE" id="PS50104">
    <property type="entry name" value="TIR"/>
    <property type="match status" value="1"/>
</dbReference>
<dbReference type="OMA" id="WINCPRT"/>
<gene>
    <name evidence="3" type="ORF">KI387_033112</name>
</gene>
<dbReference type="InterPro" id="IPR044974">
    <property type="entry name" value="Disease_R_plants"/>
</dbReference>
<dbReference type="AlphaFoldDB" id="A0AA38BRI7"/>
<keyword evidence="4" id="KW-1185">Reference proteome</keyword>
<dbReference type="SMART" id="SM00255">
    <property type="entry name" value="TIR"/>
    <property type="match status" value="1"/>
</dbReference>
<feature type="non-terminal residue" evidence="3">
    <location>
        <position position="636"/>
    </location>
</feature>
<feature type="domain" description="TIR" evidence="2">
    <location>
        <begin position="12"/>
        <end position="179"/>
    </location>
</feature>
<dbReference type="PANTHER" id="PTHR11017">
    <property type="entry name" value="LEUCINE-RICH REPEAT-CONTAINING PROTEIN"/>
    <property type="match status" value="1"/>
</dbReference>
<protein>
    <recommendedName>
        <fullName evidence="2">TIR domain-containing protein</fullName>
    </recommendedName>
</protein>
<dbReference type="GO" id="GO:0043531">
    <property type="term" value="F:ADP binding"/>
    <property type="evidence" value="ECO:0007669"/>
    <property type="project" value="InterPro"/>
</dbReference>
<dbReference type="EMBL" id="JAHRHJ020003813">
    <property type="protein sequence ID" value="KAH9288995.1"/>
    <property type="molecule type" value="Genomic_DNA"/>
</dbReference>
<dbReference type="Proteomes" id="UP000824469">
    <property type="component" value="Unassembled WGS sequence"/>
</dbReference>
<evidence type="ECO:0000259" key="2">
    <source>
        <dbReference type="PROSITE" id="PS50104"/>
    </source>
</evidence>
<evidence type="ECO:0000313" key="3">
    <source>
        <dbReference type="EMBL" id="KAH9288995.1"/>
    </source>
</evidence>
<dbReference type="InterPro" id="IPR042197">
    <property type="entry name" value="Apaf_helical"/>
</dbReference>
<dbReference type="Pfam" id="PF00931">
    <property type="entry name" value="NB-ARC"/>
    <property type="match status" value="1"/>
</dbReference>
<dbReference type="Gene3D" id="1.10.8.430">
    <property type="entry name" value="Helical domain of apoptotic protease-activating factors"/>
    <property type="match status" value="1"/>
</dbReference>
<dbReference type="PRINTS" id="PR00364">
    <property type="entry name" value="DISEASERSIST"/>
</dbReference>
<dbReference type="InterPro" id="IPR002182">
    <property type="entry name" value="NB-ARC"/>
</dbReference>
<name>A0AA38BRI7_TAXCH</name>
<dbReference type="PANTHER" id="PTHR11017:SF385">
    <property type="entry name" value="DISEASE RESISTANCE PROTEIN (TIR-NBS-LRR CLASS)-RELATED"/>
    <property type="match status" value="1"/>
</dbReference>
<keyword evidence="1" id="KW-0433">Leucine-rich repeat</keyword>
<dbReference type="GO" id="GO:0006952">
    <property type="term" value="P:defense response"/>
    <property type="evidence" value="ECO:0007669"/>
    <property type="project" value="InterPro"/>
</dbReference>